<dbReference type="PANTHER" id="PTHR30337:SF7">
    <property type="entry name" value="PHOSPHOESTERASE"/>
    <property type="match status" value="1"/>
</dbReference>
<protein>
    <submittedName>
        <fullName evidence="3">DNA repair exonuclease SbcCD nuclease subunit</fullName>
    </submittedName>
</protein>
<dbReference type="EMBL" id="FNFL01000001">
    <property type="protein sequence ID" value="SDJ89044.1"/>
    <property type="molecule type" value="Genomic_DNA"/>
</dbReference>
<proteinExistence type="predicted"/>
<evidence type="ECO:0000313" key="4">
    <source>
        <dbReference type="Proteomes" id="UP000198694"/>
    </source>
</evidence>
<dbReference type="OrthoDB" id="9773856at2"/>
<dbReference type="InterPro" id="IPR029052">
    <property type="entry name" value="Metallo-depent_PP-like"/>
</dbReference>
<dbReference type="PANTHER" id="PTHR30337">
    <property type="entry name" value="COMPONENT OF ATP-DEPENDENT DSDNA EXONUCLEASE"/>
    <property type="match status" value="1"/>
</dbReference>
<sequence>MENNSLSFIHCADLHLDSPFKGLGHVPNSAFEQIRDSTFASLRALTELAIEKQVDFVLIVGDVFDDNKQSLKARMQFRKALENLEKHDIAVFLSYGNHDSTSGNDFVDQFPKNVHVFTDQKVSCIPFIKNGKTAAHIYGFSYRERAVHENKTEEFTAAGDAPFHIGMLHGSIHTNSDHDVYAPFKISDLTGKNFDYWALGHIHARELLKQQPPIVYPGNIQGRSKKETGPKGCYYVELDKENADLQFFPLQQIRFENIELDVSACKDAQDLEPVIERSLSQCRQTFGRSILHVTFTSDRPMHVEWQQAGYFEDAVDYVNDSNRFGDKWTLIQGYDLYVTKSWSKEELQKGNHFAGELVRLFNDTDNIQQYLQPLLRHRQARKFSEPFTEQEEEQIKDEARDLLLTQLLKK</sequence>
<gene>
    <name evidence="3" type="ORF">SAMN05216243_1321</name>
</gene>
<evidence type="ECO:0000256" key="1">
    <source>
        <dbReference type="ARBA" id="ARBA00022801"/>
    </source>
</evidence>
<evidence type="ECO:0000259" key="2">
    <source>
        <dbReference type="Pfam" id="PF00149"/>
    </source>
</evidence>
<keyword evidence="4" id="KW-1185">Reference proteome</keyword>
<dbReference type="Proteomes" id="UP000198694">
    <property type="component" value="Unassembled WGS sequence"/>
</dbReference>
<dbReference type="STRING" id="407036.SAMN05216243_1321"/>
<keyword evidence="1" id="KW-0378">Hydrolase</keyword>
<dbReference type="Gene3D" id="3.60.21.10">
    <property type="match status" value="1"/>
</dbReference>
<organism evidence="3 4">
    <name type="scientific">Sediminibacillus albus</name>
    <dbReference type="NCBI Taxonomy" id="407036"/>
    <lineage>
        <taxon>Bacteria</taxon>
        <taxon>Bacillati</taxon>
        <taxon>Bacillota</taxon>
        <taxon>Bacilli</taxon>
        <taxon>Bacillales</taxon>
        <taxon>Bacillaceae</taxon>
        <taxon>Sediminibacillus</taxon>
    </lineage>
</organism>
<keyword evidence="3" id="KW-0269">Exonuclease</keyword>
<dbReference type="RefSeq" id="WP_093212163.1">
    <property type="nucleotide sequence ID" value="NZ_FNFL01000001.1"/>
</dbReference>
<reference evidence="3 4" key="1">
    <citation type="submission" date="2016-10" db="EMBL/GenBank/DDBJ databases">
        <authorList>
            <person name="de Groot N.N."/>
        </authorList>
    </citation>
    <scope>NUCLEOTIDE SEQUENCE [LARGE SCALE GENOMIC DNA]</scope>
    <source>
        <strain evidence="3 4">CGMCC 1.6502</strain>
    </source>
</reference>
<dbReference type="PIRSF" id="PIRSF033091">
    <property type="entry name" value="Pesterase_YhaO"/>
    <property type="match status" value="1"/>
</dbReference>
<dbReference type="InterPro" id="IPR050535">
    <property type="entry name" value="DNA_Repair-Maintenance_Comp"/>
</dbReference>
<name>A0A1G8XFF3_9BACI</name>
<keyword evidence="3" id="KW-0540">Nuclease</keyword>
<dbReference type="GO" id="GO:0004527">
    <property type="term" value="F:exonuclease activity"/>
    <property type="evidence" value="ECO:0007669"/>
    <property type="project" value="UniProtKB-KW"/>
</dbReference>
<dbReference type="InterPro" id="IPR041796">
    <property type="entry name" value="Mre11_N"/>
</dbReference>
<dbReference type="Pfam" id="PF00149">
    <property type="entry name" value="Metallophos"/>
    <property type="match status" value="1"/>
</dbReference>
<dbReference type="InterPro" id="IPR014576">
    <property type="entry name" value="Pesterase_YhaO"/>
</dbReference>
<dbReference type="InterPro" id="IPR004843">
    <property type="entry name" value="Calcineurin-like_PHP"/>
</dbReference>
<dbReference type="CDD" id="cd00840">
    <property type="entry name" value="MPP_Mre11_N"/>
    <property type="match status" value="1"/>
</dbReference>
<evidence type="ECO:0000313" key="3">
    <source>
        <dbReference type="EMBL" id="SDJ89044.1"/>
    </source>
</evidence>
<accession>A0A1G8XFF3</accession>
<feature type="domain" description="Calcineurin-like phosphoesterase" evidence="2">
    <location>
        <begin position="7"/>
        <end position="204"/>
    </location>
</feature>
<dbReference type="AlphaFoldDB" id="A0A1G8XFF3"/>
<dbReference type="SUPFAM" id="SSF56300">
    <property type="entry name" value="Metallo-dependent phosphatases"/>
    <property type="match status" value="1"/>
</dbReference>